<feature type="non-terminal residue" evidence="2">
    <location>
        <position position="70"/>
    </location>
</feature>
<dbReference type="Proteomes" id="UP001465976">
    <property type="component" value="Unassembled WGS sequence"/>
</dbReference>
<gene>
    <name evidence="2" type="ORF">V5O48_019090</name>
</gene>
<feature type="compositionally biased region" description="Low complexity" evidence="1">
    <location>
        <begin position="24"/>
        <end position="38"/>
    </location>
</feature>
<organism evidence="2 3">
    <name type="scientific">Marasmius crinis-equi</name>
    <dbReference type="NCBI Taxonomy" id="585013"/>
    <lineage>
        <taxon>Eukaryota</taxon>
        <taxon>Fungi</taxon>
        <taxon>Dikarya</taxon>
        <taxon>Basidiomycota</taxon>
        <taxon>Agaricomycotina</taxon>
        <taxon>Agaricomycetes</taxon>
        <taxon>Agaricomycetidae</taxon>
        <taxon>Agaricales</taxon>
        <taxon>Marasmiineae</taxon>
        <taxon>Marasmiaceae</taxon>
        <taxon>Marasmius</taxon>
    </lineage>
</organism>
<reference evidence="2 3" key="1">
    <citation type="submission" date="2024-02" db="EMBL/GenBank/DDBJ databases">
        <title>A draft genome for the cacao thread blight pathogen Marasmius crinis-equi.</title>
        <authorList>
            <person name="Cohen S.P."/>
            <person name="Baruah I.K."/>
            <person name="Amoako-Attah I."/>
            <person name="Bukari Y."/>
            <person name="Meinhardt L.W."/>
            <person name="Bailey B.A."/>
        </authorList>
    </citation>
    <scope>NUCLEOTIDE SEQUENCE [LARGE SCALE GENOMIC DNA]</scope>
    <source>
        <strain evidence="2 3">GH-76</strain>
    </source>
</reference>
<name>A0ABR3EJD3_9AGAR</name>
<accession>A0ABR3EJD3</accession>
<sequence>MDFDGGLDEVNDVIIEHHMGGSRAGDTGASGSGVASGDANGGANGGGRKKGKQECCQNGHWHFADSECKK</sequence>
<comment type="caution">
    <text evidence="2">The sequence shown here is derived from an EMBL/GenBank/DDBJ whole genome shotgun (WGS) entry which is preliminary data.</text>
</comment>
<proteinExistence type="predicted"/>
<keyword evidence="3" id="KW-1185">Reference proteome</keyword>
<feature type="region of interest" description="Disordered" evidence="1">
    <location>
        <begin position="18"/>
        <end position="54"/>
    </location>
</feature>
<protein>
    <submittedName>
        <fullName evidence="2">Uncharacterized protein</fullName>
    </submittedName>
</protein>
<evidence type="ECO:0000313" key="3">
    <source>
        <dbReference type="Proteomes" id="UP001465976"/>
    </source>
</evidence>
<evidence type="ECO:0000313" key="2">
    <source>
        <dbReference type="EMBL" id="KAL0562989.1"/>
    </source>
</evidence>
<dbReference type="EMBL" id="JBAHYK010004103">
    <property type="protein sequence ID" value="KAL0562989.1"/>
    <property type="molecule type" value="Genomic_DNA"/>
</dbReference>
<evidence type="ECO:0000256" key="1">
    <source>
        <dbReference type="SAM" id="MobiDB-lite"/>
    </source>
</evidence>